<feature type="compositionally biased region" description="Polar residues" evidence="1">
    <location>
        <begin position="16"/>
        <end position="32"/>
    </location>
</feature>
<gene>
    <name evidence="2" type="ORF">Amal_01886</name>
</gene>
<name>A0A177G9S5_9PROT</name>
<protein>
    <submittedName>
        <fullName evidence="2">Uncharacterized protein</fullName>
    </submittedName>
</protein>
<evidence type="ECO:0000313" key="3">
    <source>
        <dbReference type="Proteomes" id="UP000077349"/>
    </source>
</evidence>
<feature type="region of interest" description="Disordered" evidence="1">
    <location>
        <begin position="1"/>
        <end position="33"/>
    </location>
</feature>
<dbReference type="PATRIC" id="fig|178901.16.peg.2007"/>
<sequence>MILNQRKEAETALRPSGQSENATRMASFSHPENSLRMKAAPPLLQARNGFQAPSFRGTVT</sequence>
<dbReference type="AlphaFoldDB" id="A0A177G9S5"/>
<proteinExistence type="predicted"/>
<organism evidence="2 3">
    <name type="scientific">Acetobacter malorum</name>
    <dbReference type="NCBI Taxonomy" id="178901"/>
    <lineage>
        <taxon>Bacteria</taxon>
        <taxon>Pseudomonadati</taxon>
        <taxon>Pseudomonadota</taxon>
        <taxon>Alphaproteobacteria</taxon>
        <taxon>Acetobacterales</taxon>
        <taxon>Acetobacteraceae</taxon>
        <taxon>Acetobacter</taxon>
    </lineage>
</organism>
<accession>A0A177G9S5</accession>
<feature type="compositionally biased region" description="Basic and acidic residues" evidence="1">
    <location>
        <begin position="1"/>
        <end position="11"/>
    </location>
</feature>
<reference evidence="2 3" key="1">
    <citation type="submission" date="2016-03" db="EMBL/GenBank/DDBJ databases">
        <title>Draft genome sequence of Acetobacter malorum CECT 7742, a strain isolated from strawberry vinegar.</title>
        <authorList>
            <person name="Sainz F."/>
            <person name="Mas A."/>
            <person name="Torija M.J."/>
        </authorList>
    </citation>
    <scope>NUCLEOTIDE SEQUENCE [LARGE SCALE GENOMIC DNA]</scope>
    <source>
        <strain evidence="2 3">CECT 7742</strain>
    </source>
</reference>
<dbReference type="Proteomes" id="UP000077349">
    <property type="component" value="Unassembled WGS sequence"/>
</dbReference>
<dbReference type="EMBL" id="LVHD01000018">
    <property type="protein sequence ID" value="OAG76115.1"/>
    <property type="molecule type" value="Genomic_DNA"/>
</dbReference>
<evidence type="ECO:0000313" key="2">
    <source>
        <dbReference type="EMBL" id="OAG76115.1"/>
    </source>
</evidence>
<comment type="caution">
    <text evidence="2">The sequence shown here is derived from an EMBL/GenBank/DDBJ whole genome shotgun (WGS) entry which is preliminary data.</text>
</comment>
<evidence type="ECO:0000256" key="1">
    <source>
        <dbReference type="SAM" id="MobiDB-lite"/>
    </source>
</evidence>